<reference evidence="1" key="1">
    <citation type="submission" date="2020-05" db="EMBL/GenBank/DDBJ databases">
        <title>Mycena genomes resolve the evolution of fungal bioluminescence.</title>
        <authorList>
            <person name="Tsai I.J."/>
        </authorList>
    </citation>
    <scope>NUCLEOTIDE SEQUENCE</scope>
    <source>
        <strain evidence="1">CCC161011</strain>
    </source>
</reference>
<accession>A0A8H6XFM8</accession>
<keyword evidence="2" id="KW-1185">Reference proteome</keyword>
<sequence length="186" mass="21216">MESRVSTDSLYQFLARSSPALHAMSMDVDDATFSEWAPSLSCIDATLENLEVHLTNSNPQFENTLLSLHRNPDTWLRLPRLQTLSFKWTVGLDLRSLASFLDVRTTSRSFAKIRSFRCICRPGSFFQDRFSVRDGPGDTDDDTGINHLAKLARRGVDIYIGNEDQKHGEHVGYVPQDWAYTWMQTP</sequence>
<gene>
    <name evidence="1" type="ORF">MVEN_01938800</name>
</gene>
<dbReference type="AlphaFoldDB" id="A0A8H6XFM8"/>
<dbReference type="Proteomes" id="UP000620124">
    <property type="component" value="Unassembled WGS sequence"/>
</dbReference>
<organism evidence="1 2">
    <name type="scientific">Mycena venus</name>
    <dbReference type="NCBI Taxonomy" id="2733690"/>
    <lineage>
        <taxon>Eukaryota</taxon>
        <taxon>Fungi</taxon>
        <taxon>Dikarya</taxon>
        <taxon>Basidiomycota</taxon>
        <taxon>Agaricomycotina</taxon>
        <taxon>Agaricomycetes</taxon>
        <taxon>Agaricomycetidae</taxon>
        <taxon>Agaricales</taxon>
        <taxon>Marasmiineae</taxon>
        <taxon>Mycenaceae</taxon>
        <taxon>Mycena</taxon>
    </lineage>
</organism>
<protein>
    <submittedName>
        <fullName evidence="1">Uncharacterized protein</fullName>
    </submittedName>
</protein>
<name>A0A8H6XFM8_9AGAR</name>
<comment type="caution">
    <text evidence="1">The sequence shown here is derived from an EMBL/GenBank/DDBJ whole genome shotgun (WGS) entry which is preliminary data.</text>
</comment>
<evidence type="ECO:0000313" key="2">
    <source>
        <dbReference type="Proteomes" id="UP000620124"/>
    </source>
</evidence>
<proteinExistence type="predicted"/>
<evidence type="ECO:0000313" key="1">
    <source>
        <dbReference type="EMBL" id="KAF7340202.1"/>
    </source>
</evidence>
<dbReference type="EMBL" id="JACAZI010000019">
    <property type="protein sequence ID" value="KAF7340202.1"/>
    <property type="molecule type" value="Genomic_DNA"/>
</dbReference>